<gene>
    <name evidence="1" type="ORF">IE53DRAFT_53865</name>
</gene>
<organism evidence="1 2">
    <name type="scientific">Violaceomyces palustris</name>
    <dbReference type="NCBI Taxonomy" id="1673888"/>
    <lineage>
        <taxon>Eukaryota</taxon>
        <taxon>Fungi</taxon>
        <taxon>Dikarya</taxon>
        <taxon>Basidiomycota</taxon>
        <taxon>Ustilaginomycotina</taxon>
        <taxon>Ustilaginomycetes</taxon>
        <taxon>Violaceomycetales</taxon>
        <taxon>Violaceomycetaceae</taxon>
        <taxon>Violaceomyces</taxon>
    </lineage>
</organism>
<keyword evidence="2" id="KW-1185">Reference proteome</keyword>
<sequence>MSASLSPPASPSESNRLLLQTPEATTAAILGASSNGWSPLRLSKRSNADTSPEFSSQAQDDDQQHPSSVSPRKQSQNFSNLRKHGLVSNSIFKQATGSDTPSDTQSPRSSPARRGTTLSQTSSSQASPARSVGLGIGVSSSPSKIPVPSSNSSSAFIPRKASTERYGPAARSTTNAENEDPEDVFGSLKTISSPRKSKGFEVLQKANYVTNSPFRQAASPIKTSPSVSDPPLKPPQNAWAISAAAAPVSSRSSPKRISDETSRPRTPEKSSPFTSRHDSTPKASVSREGNIESPSGGKGLLVSNRLHGPRTMASPPQSSNHGDLQGSLSSRKERRKTVTFDEILDVQEFDKESSFDQESMKSESSSNFNSDSSPLIQDGNEQDAMWYRSVIEDELADRGDPLRNENARLKVVNASPMSASPALTSDSYDLAGSNLPEDMIGDLSSSDSRDASSVEEPASPPSHFLTPERRSGRKHLDLDDTSFDKSYATAMSGAEEVSFDLDRDRDNSFGGLSAAHRVDSMVDQLLKEDILSSPTVQAHAIRDECFSPQRDPNSQFGIDREDDNEAEESPARRRIGFGASRRPLPVVPDAELTETCPLEIATRANSIPTSSIPLSASASELPALPNWSPLVFEDKPAEDGIGGDSLKDLGADGTATRSTENDAGFLPPPSSDMGPSLRGSGDASGGRRAGSVRGRPHISRDAILERVAREKRLGKSNLAELDSAQIGGNPSGIPSSHTQSEIQPSSARPTRLSEQGTNGTPRKFSDSSNHPSSSANAFHHHPRPSAPTRSRHEMFAEGLSKHKGTEIQPAPQPSAVKQVKDLESPLEKLGAEIAAEQVRALDAESSRASPISDAHGQDDNSSSRLFPPPVPSKDDEASTPFPVNGRLSPSMLGAPPPPITPAQQADQIIARRRSKNGKGSGARRKRSMSTGDALPMEASRMRPCMARAGEEDLEGMDPEADEEESGMSTRQSITADLARSKALLDISLQKAIDTGFGTGIEREISRIYRQGDQKYKVNDRGTFTSSADKVSHSSQAGDVDSGKAWRKLRRPSDMNEYAKEMREFRENENPKKACGKVFVMVDSFIPANLPVPSRPTFFHCILDNGLHMVKTATVPLRSGGDPSKINQEFELIQHKNLEFSLTLVVRRDEHLVEPQPTPASPTLRKEKISPTLKGVSRFFASPKKAAAKREQQEKAQAAEVAFKAARMEPMLSYINREGAFGRAGVVFEKVVSQCTARCLVLEVPVVGVNDPQQSLGGPSSLASRNYVNASRNADFKRNIAKVRGTLRLKLFYLPPMPNIARNLLPENIGDCIRGMQNAAWHHSSPWLEGTLTQLGGDCRSWRRRPVKARGSNLICYNEITKKPTVKIDLSKAVSVEDNEDPVGTPSFTPSSSQANDTPASGATGRASSRATTAKSVYAADEEEDEIFHVEKSFRIIFGDGEKISFFSDTEAEKAEWIRVLRNIIEEDIPPNPIWAQMALEAAKGTVANPSATGAAAGPGSKAGPQVRKTSKQLREGRKAPPNIDEVEENAQGSGAATGGRTEGFSLAPPSGQTGDCNRQRNSPSPVPSPLRSSAPIQAPSIQAPVQAAVIGPIPSSQGFVPRRHQANSELSQKQRMIDAVNARSQAKDSPTPSSLPRPSVQGPPSSLRPGHSRSSTAHSSSLPRPAAEVAAPHHGGTTAARAFQTGGGRVGSSAAAGRAGPGGENPIV</sequence>
<dbReference type="EMBL" id="KZ819699">
    <property type="protein sequence ID" value="PWN54025.1"/>
    <property type="molecule type" value="Genomic_DNA"/>
</dbReference>
<protein>
    <submittedName>
        <fullName evidence="1">Uncharacterized protein</fullName>
    </submittedName>
</protein>
<dbReference type="Proteomes" id="UP000245626">
    <property type="component" value="Unassembled WGS sequence"/>
</dbReference>
<reference evidence="1 2" key="1">
    <citation type="journal article" date="2018" name="Mol. Biol. Evol.">
        <title>Broad Genomic Sampling Reveals a Smut Pathogenic Ancestry of the Fungal Clade Ustilaginomycotina.</title>
        <authorList>
            <person name="Kijpornyongpan T."/>
            <person name="Mondo S.J."/>
            <person name="Barry K."/>
            <person name="Sandor L."/>
            <person name="Lee J."/>
            <person name="Lipzen A."/>
            <person name="Pangilinan J."/>
            <person name="LaButti K."/>
            <person name="Hainaut M."/>
            <person name="Henrissat B."/>
            <person name="Grigoriev I.V."/>
            <person name="Spatafora J.W."/>
            <person name="Aime M.C."/>
        </authorList>
    </citation>
    <scope>NUCLEOTIDE SEQUENCE [LARGE SCALE GENOMIC DNA]</scope>
    <source>
        <strain evidence="1 2">SA 807</strain>
    </source>
</reference>
<proteinExistence type="predicted"/>
<evidence type="ECO:0000313" key="2">
    <source>
        <dbReference type="Proteomes" id="UP000245626"/>
    </source>
</evidence>
<evidence type="ECO:0000313" key="1">
    <source>
        <dbReference type="EMBL" id="PWN54025.1"/>
    </source>
</evidence>
<accession>A0ACD0P7G3</accession>
<name>A0ACD0P7G3_9BASI</name>